<dbReference type="GO" id="GO:0016651">
    <property type="term" value="F:oxidoreductase activity, acting on NAD(P)H"/>
    <property type="evidence" value="ECO:0007669"/>
    <property type="project" value="TreeGrafter"/>
</dbReference>
<dbReference type="Proteomes" id="UP000263993">
    <property type="component" value="Unassembled WGS sequence"/>
</dbReference>
<dbReference type="PANTHER" id="PTHR43557:SF2">
    <property type="entry name" value="RIESKE DOMAIN-CONTAINING PROTEIN-RELATED"/>
    <property type="match status" value="1"/>
</dbReference>
<gene>
    <name evidence="7" type="ORF">DXH78_15755</name>
</gene>
<comment type="cofactor">
    <cofactor evidence="1">
        <name>FAD</name>
        <dbReference type="ChEBI" id="CHEBI:57692"/>
    </cofactor>
</comment>
<evidence type="ECO:0000256" key="1">
    <source>
        <dbReference type="ARBA" id="ARBA00001974"/>
    </source>
</evidence>
<sequence length="410" mass="44044">MSKPGTVIVGAGQGGYQLAASLREFGYAEPIVLIGEETEQPYQRPPLSKAFLLGEMAAERLAFRSPDFYEKQNIELITGARAMTIDPIARRVELQTGAALGYDHLVLATGARNRALPVPGADSDGVMYLRTLADSHAIRERFERAQDIVVIGAGFIGLELAAVASKVRKTVTVVEALPRVMSRAVTPIVSDFYAGEHRRWGVDLICDAGVGALDASDGKVSKVVLSDGRRIPADLVLVGIGVAPAIELAMQAGVAVDNGIVVDANLSTADPRISAIGDCASFPLGQRYMRLESVQNAVDQARCVARRIVGRSEPYSPVPWFWSDQRDLKLQMVGLTAGAERCVVRGSIEKRAFSVFCFTGETLIGVESVNSGGDHIFGRRLLNAGESISPDEAGDSSFDFRERIARIGKQ</sequence>
<evidence type="ECO:0000256" key="4">
    <source>
        <dbReference type="ARBA" id="ARBA00023002"/>
    </source>
</evidence>
<evidence type="ECO:0000256" key="2">
    <source>
        <dbReference type="ARBA" id="ARBA00022630"/>
    </source>
</evidence>
<keyword evidence="4" id="KW-0560">Oxidoreductase</keyword>
<evidence type="ECO:0000313" key="7">
    <source>
        <dbReference type="EMBL" id="RDV02057.1"/>
    </source>
</evidence>
<keyword evidence="3" id="KW-0274">FAD</keyword>
<evidence type="ECO:0000259" key="6">
    <source>
        <dbReference type="Pfam" id="PF14759"/>
    </source>
</evidence>
<evidence type="ECO:0000259" key="5">
    <source>
        <dbReference type="Pfam" id="PF07992"/>
    </source>
</evidence>
<proteinExistence type="predicted"/>
<dbReference type="Pfam" id="PF07992">
    <property type="entry name" value="Pyr_redox_2"/>
    <property type="match status" value="1"/>
</dbReference>
<dbReference type="PRINTS" id="PR00411">
    <property type="entry name" value="PNDRDTASEI"/>
</dbReference>
<dbReference type="InterPro" id="IPR016156">
    <property type="entry name" value="FAD/NAD-linked_Rdtase_dimer_sf"/>
</dbReference>
<dbReference type="PANTHER" id="PTHR43557">
    <property type="entry name" value="APOPTOSIS-INDUCING FACTOR 1"/>
    <property type="match status" value="1"/>
</dbReference>
<keyword evidence="2" id="KW-0285">Flavoprotein</keyword>
<dbReference type="InterPro" id="IPR036188">
    <property type="entry name" value="FAD/NAD-bd_sf"/>
</dbReference>
<dbReference type="EMBL" id="QRGO01000002">
    <property type="protein sequence ID" value="RDV02057.1"/>
    <property type="molecule type" value="Genomic_DNA"/>
</dbReference>
<dbReference type="OrthoDB" id="7809559at2"/>
<dbReference type="SUPFAM" id="SSF55424">
    <property type="entry name" value="FAD/NAD-linked reductases, dimerisation (C-terminal) domain"/>
    <property type="match status" value="1"/>
</dbReference>
<dbReference type="Gene3D" id="3.50.50.60">
    <property type="entry name" value="FAD/NAD(P)-binding domain"/>
    <property type="match status" value="2"/>
</dbReference>
<comment type="caution">
    <text evidence="7">The sequence shown here is derived from an EMBL/GenBank/DDBJ whole genome shotgun (WGS) entry which is preliminary data.</text>
</comment>
<dbReference type="GO" id="GO:0005737">
    <property type="term" value="C:cytoplasm"/>
    <property type="evidence" value="ECO:0007669"/>
    <property type="project" value="TreeGrafter"/>
</dbReference>
<name>A0A371B3I1_9BRAD</name>
<dbReference type="Pfam" id="PF14759">
    <property type="entry name" value="Reductase_C"/>
    <property type="match status" value="1"/>
</dbReference>
<dbReference type="AlphaFoldDB" id="A0A371B3I1"/>
<evidence type="ECO:0000313" key="8">
    <source>
        <dbReference type="Proteomes" id="UP000263993"/>
    </source>
</evidence>
<dbReference type="InterPro" id="IPR028202">
    <property type="entry name" value="Reductase_C"/>
</dbReference>
<dbReference type="InterPro" id="IPR023753">
    <property type="entry name" value="FAD/NAD-binding_dom"/>
</dbReference>
<dbReference type="InterPro" id="IPR050446">
    <property type="entry name" value="FAD-oxidoreductase/Apoptosis"/>
</dbReference>
<accession>A0A371B3I1</accession>
<dbReference type="PRINTS" id="PR00368">
    <property type="entry name" value="FADPNR"/>
</dbReference>
<keyword evidence="8" id="KW-1185">Reference proteome</keyword>
<reference evidence="8" key="1">
    <citation type="submission" date="2018-08" db="EMBL/GenBank/DDBJ databases">
        <authorList>
            <person name="Kim S.-J."/>
            <person name="Jung G.-Y."/>
        </authorList>
    </citation>
    <scope>NUCLEOTIDE SEQUENCE [LARGE SCALE GENOMIC DNA]</scope>
    <source>
        <strain evidence="8">GY_H</strain>
    </source>
</reference>
<feature type="domain" description="FAD/NAD(P)-binding" evidence="5">
    <location>
        <begin position="7"/>
        <end position="301"/>
    </location>
</feature>
<dbReference type="Gene3D" id="3.30.390.30">
    <property type="match status" value="1"/>
</dbReference>
<organism evidence="7 8">
    <name type="scientific">Undibacter mobilis</name>
    <dbReference type="NCBI Taxonomy" id="2292256"/>
    <lineage>
        <taxon>Bacteria</taxon>
        <taxon>Pseudomonadati</taxon>
        <taxon>Pseudomonadota</taxon>
        <taxon>Alphaproteobacteria</taxon>
        <taxon>Hyphomicrobiales</taxon>
        <taxon>Nitrobacteraceae</taxon>
        <taxon>Undibacter</taxon>
    </lineage>
</organism>
<dbReference type="SUPFAM" id="SSF51905">
    <property type="entry name" value="FAD/NAD(P)-binding domain"/>
    <property type="match status" value="2"/>
</dbReference>
<protein>
    <submittedName>
        <fullName evidence="7">Pyridine nucleotide-disulfide oxidoreductase</fullName>
    </submittedName>
</protein>
<dbReference type="RefSeq" id="WP_115518178.1">
    <property type="nucleotide sequence ID" value="NZ_QRGO01000002.1"/>
</dbReference>
<feature type="domain" description="Reductase C-terminal" evidence="6">
    <location>
        <begin position="320"/>
        <end position="402"/>
    </location>
</feature>
<evidence type="ECO:0000256" key="3">
    <source>
        <dbReference type="ARBA" id="ARBA00022827"/>
    </source>
</evidence>